<dbReference type="Proteomes" id="UP000575397">
    <property type="component" value="Unassembled WGS sequence"/>
</dbReference>
<evidence type="ECO:0000313" key="2">
    <source>
        <dbReference type="EMBL" id="NMW64360.1"/>
    </source>
</evidence>
<gene>
    <name evidence="3" type="ORF">HHJ77_03990</name>
    <name evidence="2" type="ORF">HHJ78_02140</name>
</gene>
<accession>A0A7Y0TZU6</accession>
<evidence type="ECO:0000313" key="4">
    <source>
        <dbReference type="Proteomes" id="UP000575397"/>
    </source>
</evidence>
<sequence length="152" mass="17092">MSKKKISIITAIGLCITLAMTPSIASATTEQIQGEVSQYLRMYNTQRYKKRFQAVSFNGSLAKSQCRYKNADHPDWEWDVVYFSYGQWSLGLRQSSDDVQFTRLQFRGQNGSGVFPETGGTAGDYATYFKINTLGSYCPDPQPMPFSGTLSY</sequence>
<keyword evidence="1" id="KW-0732">Signal</keyword>
<reference evidence="4 5" key="1">
    <citation type="submission" date="2020-04" db="EMBL/GenBank/DDBJ databases">
        <title>Antimicrobial susceptibility and clonality of vaginal-derived multi-drug resistant Mobiluncus isolates in China.</title>
        <authorList>
            <person name="Zhang X."/>
        </authorList>
    </citation>
    <scope>NUCLEOTIDE SEQUENCE [LARGE SCALE GENOMIC DNA]</scope>
    <source>
        <strain evidence="3 4">12</strain>
        <strain evidence="2 5">13</strain>
    </source>
</reference>
<proteinExistence type="predicted"/>
<evidence type="ECO:0000313" key="5">
    <source>
        <dbReference type="Proteomes" id="UP000578252"/>
    </source>
</evidence>
<dbReference type="RefSeq" id="WP_169762425.1">
    <property type="nucleotide sequence ID" value="NZ_JABCUR010000002.1"/>
</dbReference>
<comment type="caution">
    <text evidence="2">The sequence shown here is derived from an EMBL/GenBank/DDBJ whole genome shotgun (WGS) entry which is preliminary data.</text>
</comment>
<dbReference type="AlphaFoldDB" id="A0A7Y0TZU6"/>
<dbReference type="EMBL" id="JABCUS010000007">
    <property type="protein sequence ID" value="NMX03116.1"/>
    <property type="molecule type" value="Genomic_DNA"/>
</dbReference>
<dbReference type="EMBL" id="JABCUR010000002">
    <property type="protein sequence ID" value="NMW64360.1"/>
    <property type="molecule type" value="Genomic_DNA"/>
</dbReference>
<evidence type="ECO:0000256" key="1">
    <source>
        <dbReference type="SAM" id="SignalP"/>
    </source>
</evidence>
<protein>
    <submittedName>
        <fullName evidence="2">Uncharacterized protein</fullName>
    </submittedName>
</protein>
<feature type="chain" id="PRO_5038257698" evidence="1">
    <location>
        <begin position="26"/>
        <end position="152"/>
    </location>
</feature>
<feature type="signal peptide" evidence="1">
    <location>
        <begin position="1"/>
        <end position="25"/>
    </location>
</feature>
<dbReference type="Proteomes" id="UP000578252">
    <property type="component" value="Unassembled WGS sequence"/>
</dbReference>
<organism evidence="2 5">
    <name type="scientific">Mobiluncus mulieris</name>
    <dbReference type="NCBI Taxonomy" id="2052"/>
    <lineage>
        <taxon>Bacteria</taxon>
        <taxon>Bacillati</taxon>
        <taxon>Actinomycetota</taxon>
        <taxon>Actinomycetes</taxon>
        <taxon>Actinomycetales</taxon>
        <taxon>Actinomycetaceae</taxon>
        <taxon>Mobiluncus</taxon>
    </lineage>
</organism>
<name>A0A7Y0TZU6_9ACTO</name>
<evidence type="ECO:0000313" key="3">
    <source>
        <dbReference type="EMBL" id="NMX03116.1"/>
    </source>
</evidence>